<dbReference type="PANTHER" id="PTHR33238:SF11">
    <property type="entry name" value="TRANSCRIPTIONAL REGULATOR MNTR"/>
    <property type="match status" value="1"/>
</dbReference>
<evidence type="ECO:0000256" key="9">
    <source>
        <dbReference type="ARBA" id="ARBA00023159"/>
    </source>
</evidence>
<organism evidence="16 17">
    <name type="scientific">Hyphomicrobium sulfonivorans</name>
    <dbReference type="NCBI Taxonomy" id="121290"/>
    <lineage>
        <taxon>Bacteria</taxon>
        <taxon>Pseudomonadati</taxon>
        <taxon>Pseudomonadota</taxon>
        <taxon>Alphaproteobacteria</taxon>
        <taxon>Hyphomicrobiales</taxon>
        <taxon>Hyphomicrobiaceae</taxon>
        <taxon>Hyphomicrobium</taxon>
    </lineage>
</organism>
<dbReference type="GO" id="GO:0046914">
    <property type="term" value="F:transition metal ion binding"/>
    <property type="evidence" value="ECO:0007669"/>
    <property type="project" value="InterPro"/>
</dbReference>
<proteinExistence type="inferred from homology"/>
<gene>
    <name evidence="16" type="ORF">APY04_1240</name>
</gene>
<dbReference type="Gene3D" id="1.10.10.10">
    <property type="entry name" value="Winged helix-like DNA-binding domain superfamily/Winged helix DNA-binding domain"/>
    <property type="match status" value="1"/>
</dbReference>
<dbReference type="SMART" id="SM00347">
    <property type="entry name" value="HTH_MARR"/>
    <property type="match status" value="1"/>
</dbReference>
<evidence type="ECO:0000259" key="15">
    <source>
        <dbReference type="PROSITE" id="PS50944"/>
    </source>
</evidence>
<evidence type="ECO:0000256" key="11">
    <source>
        <dbReference type="ARBA" id="ARBA00023211"/>
    </source>
</evidence>
<comment type="function">
    <text evidence="12">In the presence of manganese, represses expression of mntH and mntS. Up-regulates expression of mntP.</text>
</comment>
<dbReference type="NCBIfam" id="NF008273">
    <property type="entry name" value="PRK11050.1"/>
    <property type="match status" value="1"/>
</dbReference>
<dbReference type="GO" id="GO:0003700">
    <property type="term" value="F:DNA-binding transcription factor activity"/>
    <property type="evidence" value="ECO:0007669"/>
    <property type="project" value="InterPro"/>
</dbReference>
<dbReference type="EMBL" id="LMTR01000040">
    <property type="protein sequence ID" value="KWT70031.1"/>
    <property type="molecule type" value="Genomic_DNA"/>
</dbReference>
<dbReference type="InterPro" id="IPR022689">
    <property type="entry name" value="Iron_dep_repressor"/>
</dbReference>
<dbReference type="PATRIC" id="fig|121290.4.peg.3202"/>
<evidence type="ECO:0000256" key="6">
    <source>
        <dbReference type="ARBA" id="ARBA00022491"/>
    </source>
</evidence>
<feature type="coiled-coil region" evidence="14">
    <location>
        <begin position="1"/>
        <end position="28"/>
    </location>
</feature>
<evidence type="ECO:0000313" key="16">
    <source>
        <dbReference type="EMBL" id="KWT70031.1"/>
    </source>
</evidence>
<evidence type="ECO:0000256" key="12">
    <source>
        <dbReference type="ARBA" id="ARBA00025185"/>
    </source>
</evidence>
<evidence type="ECO:0000256" key="5">
    <source>
        <dbReference type="ARBA" id="ARBA00022490"/>
    </source>
</evidence>
<evidence type="ECO:0000256" key="10">
    <source>
        <dbReference type="ARBA" id="ARBA00023163"/>
    </source>
</evidence>
<keyword evidence="6" id="KW-0678">Repressor</keyword>
<keyword evidence="7" id="KW-0805">Transcription regulation</keyword>
<dbReference type="InterPro" id="IPR050536">
    <property type="entry name" value="DtxR_MntR_Metal-Reg"/>
</dbReference>
<keyword evidence="14" id="KW-0175">Coiled coil</keyword>
<evidence type="ECO:0000256" key="14">
    <source>
        <dbReference type="SAM" id="Coils"/>
    </source>
</evidence>
<dbReference type="Proteomes" id="UP000059074">
    <property type="component" value="Unassembled WGS sequence"/>
</dbReference>
<evidence type="ECO:0000256" key="4">
    <source>
        <dbReference type="ARBA" id="ARBA00022386"/>
    </source>
</evidence>
<evidence type="ECO:0000256" key="13">
    <source>
        <dbReference type="ARBA" id="ARBA00032593"/>
    </source>
</evidence>
<evidence type="ECO:0000256" key="1">
    <source>
        <dbReference type="ARBA" id="ARBA00004496"/>
    </source>
</evidence>
<dbReference type="InterPro" id="IPR022687">
    <property type="entry name" value="HTH_DTXR"/>
</dbReference>
<comment type="caution">
    <text evidence="16">The sequence shown here is derived from an EMBL/GenBank/DDBJ whole genome shotgun (WGS) entry which is preliminary data.</text>
</comment>
<accession>A0A109BJL7</accession>
<comment type="subunit">
    <text evidence="3">Homodimer.</text>
</comment>
<dbReference type="Gene3D" id="1.10.60.10">
    <property type="entry name" value="Iron dependent repressor, metal binding and dimerisation domain"/>
    <property type="match status" value="1"/>
</dbReference>
<evidence type="ECO:0000256" key="7">
    <source>
        <dbReference type="ARBA" id="ARBA00023015"/>
    </source>
</evidence>
<dbReference type="OrthoDB" id="9791355at2"/>
<evidence type="ECO:0000313" key="17">
    <source>
        <dbReference type="Proteomes" id="UP000059074"/>
    </source>
</evidence>
<dbReference type="GO" id="GO:0046983">
    <property type="term" value="F:protein dimerization activity"/>
    <property type="evidence" value="ECO:0007669"/>
    <property type="project" value="InterPro"/>
</dbReference>
<dbReference type="STRING" id="121290.APY04_1240"/>
<dbReference type="InterPro" id="IPR036421">
    <property type="entry name" value="Fe_dep_repressor_sf"/>
</dbReference>
<keyword evidence="17" id="KW-1185">Reference proteome</keyword>
<evidence type="ECO:0000256" key="8">
    <source>
        <dbReference type="ARBA" id="ARBA00023125"/>
    </source>
</evidence>
<dbReference type="SMART" id="SM00529">
    <property type="entry name" value="HTH_DTXR"/>
    <property type="match status" value="1"/>
</dbReference>
<dbReference type="AlphaFoldDB" id="A0A109BJL7"/>
<keyword evidence="10" id="KW-0804">Transcription</keyword>
<feature type="domain" description="HTH dtxR-type" evidence="15">
    <location>
        <begin position="27"/>
        <end position="87"/>
    </location>
</feature>
<dbReference type="PANTHER" id="PTHR33238">
    <property type="entry name" value="IRON (METAL) DEPENDENT REPRESSOR, DTXR FAMILY"/>
    <property type="match status" value="1"/>
</dbReference>
<protein>
    <recommendedName>
        <fullName evidence="4">Transcriptional regulator MntR</fullName>
    </recommendedName>
    <alternativeName>
        <fullName evidence="13">Manganese transport regulator</fullName>
    </alternativeName>
</protein>
<dbReference type="RefSeq" id="WP_068460685.1">
    <property type="nucleotide sequence ID" value="NZ_LMTR01000040.1"/>
</dbReference>
<dbReference type="InterPro" id="IPR000835">
    <property type="entry name" value="HTH_MarR-typ"/>
</dbReference>
<dbReference type="InterPro" id="IPR036390">
    <property type="entry name" value="WH_DNA-bd_sf"/>
</dbReference>
<dbReference type="Pfam" id="PF02742">
    <property type="entry name" value="Fe_dep_repr_C"/>
    <property type="match status" value="1"/>
</dbReference>
<dbReference type="GO" id="GO:0003677">
    <property type="term" value="F:DNA binding"/>
    <property type="evidence" value="ECO:0007669"/>
    <property type="project" value="UniProtKB-KW"/>
</dbReference>
<dbReference type="Pfam" id="PF01325">
    <property type="entry name" value="Fe_dep_repress"/>
    <property type="match status" value="1"/>
</dbReference>
<dbReference type="InterPro" id="IPR036388">
    <property type="entry name" value="WH-like_DNA-bd_sf"/>
</dbReference>
<name>A0A109BJL7_HYPSL</name>
<dbReference type="SUPFAM" id="SSF46785">
    <property type="entry name" value="Winged helix' DNA-binding domain"/>
    <property type="match status" value="1"/>
</dbReference>
<comment type="similarity">
    <text evidence="2">Belongs to the DtxR/MntR family.</text>
</comment>
<dbReference type="GO" id="GO:0005737">
    <property type="term" value="C:cytoplasm"/>
    <property type="evidence" value="ECO:0007669"/>
    <property type="project" value="UniProtKB-SubCell"/>
</dbReference>
<dbReference type="InterPro" id="IPR001367">
    <property type="entry name" value="Fe_dep_repressor"/>
</dbReference>
<keyword evidence="5" id="KW-0963">Cytoplasm</keyword>
<dbReference type="PROSITE" id="PS50944">
    <property type="entry name" value="HTH_DTXR"/>
    <property type="match status" value="1"/>
</dbReference>
<keyword evidence="9" id="KW-0010">Activator</keyword>
<comment type="subcellular location">
    <subcellularLocation>
        <location evidence="1">Cytoplasm</location>
    </subcellularLocation>
</comment>
<sequence length="145" mass="16430">MDTARGRARDAQRRAEQFRRVRDAHQTEVAEDYVELVADLIEETGEARVVDLSERLGVTKATVNNTIQRLQRDGLVTSQPYRSIFLTEKGRALAETSRERHHTVRDFLLALGVDADTAEADSEGIEHHVSEPTLEAFRKFLRKSG</sequence>
<keyword evidence="8" id="KW-0238">DNA-binding</keyword>
<keyword evidence="11" id="KW-0464">Manganese</keyword>
<reference evidence="16 17" key="1">
    <citation type="submission" date="2015-10" db="EMBL/GenBank/DDBJ databases">
        <title>Transcriptomic analysis of a linuron degrading triple-species bacterial consortium.</title>
        <authorList>
            <person name="Albers P."/>
        </authorList>
    </citation>
    <scope>NUCLEOTIDE SEQUENCE [LARGE SCALE GENOMIC DNA]</scope>
    <source>
        <strain evidence="16 17">WDL6</strain>
    </source>
</reference>
<evidence type="ECO:0000256" key="3">
    <source>
        <dbReference type="ARBA" id="ARBA00011738"/>
    </source>
</evidence>
<evidence type="ECO:0000256" key="2">
    <source>
        <dbReference type="ARBA" id="ARBA00007871"/>
    </source>
</evidence>